<keyword evidence="2" id="KW-1185">Reference proteome</keyword>
<protein>
    <submittedName>
        <fullName evidence="1">Uncharacterized protein</fullName>
    </submittedName>
</protein>
<name>A0A3N6PK05_9CYAN</name>
<accession>A0A3N6PK05</accession>
<organism evidence="1 2">
    <name type="scientific">Okeania hirsuta</name>
    <dbReference type="NCBI Taxonomy" id="1458930"/>
    <lineage>
        <taxon>Bacteria</taxon>
        <taxon>Bacillati</taxon>
        <taxon>Cyanobacteriota</taxon>
        <taxon>Cyanophyceae</taxon>
        <taxon>Oscillatoriophycideae</taxon>
        <taxon>Oscillatoriales</taxon>
        <taxon>Microcoleaceae</taxon>
        <taxon>Okeania</taxon>
    </lineage>
</organism>
<proteinExistence type="predicted"/>
<evidence type="ECO:0000313" key="2">
    <source>
        <dbReference type="Proteomes" id="UP000269154"/>
    </source>
</evidence>
<dbReference type="EMBL" id="RCBY01000081">
    <property type="protein sequence ID" value="RQH40919.1"/>
    <property type="molecule type" value="Genomic_DNA"/>
</dbReference>
<sequence>MGILTPSNFPPVSCLLSPVSCLLLQSSIQTTVDAFKETQFQIVNIAKIPKNQQYIEIIKINFILLI</sequence>
<evidence type="ECO:0000313" key="1">
    <source>
        <dbReference type="EMBL" id="RQH40919.1"/>
    </source>
</evidence>
<gene>
    <name evidence="1" type="ORF">D5R40_15500</name>
</gene>
<dbReference type="AlphaFoldDB" id="A0A3N6PK05"/>
<dbReference type="Proteomes" id="UP000269154">
    <property type="component" value="Unassembled WGS sequence"/>
</dbReference>
<reference evidence="1 2" key="1">
    <citation type="journal article" date="2018" name="ACS Chem. Biol.">
        <title>Ketoreductase domain dysfunction expands chemodiversity: malyngamide biosynthesis in the cyanobacterium Okeania hirsuta.</title>
        <authorList>
            <person name="Moss N.A."/>
            <person name="Leao T."/>
            <person name="Rankin M."/>
            <person name="McCullough T.M."/>
            <person name="Qu P."/>
            <person name="Korobeynikov A."/>
            <person name="Smith J.L."/>
            <person name="Gerwick L."/>
            <person name="Gerwick W.H."/>
        </authorList>
    </citation>
    <scope>NUCLEOTIDE SEQUENCE [LARGE SCALE GENOMIC DNA]</scope>
    <source>
        <strain evidence="1 2">PAB10Feb10-1</strain>
    </source>
</reference>
<comment type="caution">
    <text evidence="1">The sequence shown here is derived from an EMBL/GenBank/DDBJ whole genome shotgun (WGS) entry which is preliminary data.</text>
</comment>